<comment type="similarity">
    <text evidence="1 4">Belongs to the glycosyl hydrolase 32 family.</text>
</comment>
<dbReference type="SMART" id="SM00640">
    <property type="entry name" value="Glyco_32"/>
    <property type="match status" value="1"/>
</dbReference>
<dbReference type="Gene3D" id="2.115.10.20">
    <property type="entry name" value="Glycosyl hydrolase domain, family 43"/>
    <property type="match status" value="1"/>
</dbReference>
<dbReference type="GO" id="GO:0051669">
    <property type="term" value="F:fructan beta-fructosidase activity"/>
    <property type="evidence" value="ECO:0007669"/>
    <property type="project" value="UniProtKB-EC"/>
</dbReference>
<keyword evidence="3 4" id="KW-0326">Glycosidase</keyword>
<evidence type="ECO:0000256" key="4">
    <source>
        <dbReference type="RuleBase" id="RU362110"/>
    </source>
</evidence>
<protein>
    <submittedName>
        <fullName evidence="7">Levanase</fullName>
        <ecNumber evidence="7">3.2.1.80</ecNumber>
    </submittedName>
</protein>
<dbReference type="CDD" id="cd18622">
    <property type="entry name" value="GH32_Inu-like"/>
    <property type="match status" value="1"/>
</dbReference>
<reference evidence="7" key="2">
    <citation type="journal article" date="2021" name="J Anim Sci Technol">
        <title>Complete genome sequence of Paenibacillus konkukensis sp. nov. SK3146 as a potential probiotic strain.</title>
        <authorList>
            <person name="Jung H.I."/>
            <person name="Park S."/>
            <person name="Niu K.M."/>
            <person name="Lee S.W."/>
            <person name="Kothari D."/>
            <person name="Yi K.J."/>
            <person name="Kim S.K."/>
        </authorList>
    </citation>
    <scope>NUCLEOTIDE SEQUENCE</scope>
    <source>
        <strain evidence="7">SK3146</strain>
    </source>
</reference>
<dbReference type="InterPro" id="IPR018053">
    <property type="entry name" value="Glyco_hydro_32_AS"/>
</dbReference>
<evidence type="ECO:0000259" key="6">
    <source>
        <dbReference type="Pfam" id="PF08244"/>
    </source>
</evidence>
<dbReference type="InterPro" id="IPR023296">
    <property type="entry name" value="Glyco_hydro_beta-prop_sf"/>
</dbReference>
<dbReference type="Proteomes" id="UP001057134">
    <property type="component" value="Chromosome"/>
</dbReference>
<evidence type="ECO:0000256" key="3">
    <source>
        <dbReference type="ARBA" id="ARBA00023295"/>
    </source>
</evidence>
<feature type="domain" description="Glycosyl hydrolase family 32 C-terminal" evidence="6">
    <location>
        <begin position="360"/>
        <end position="495"/>
    </location>
</feature>
<name>A0ABY4RNN9_9BACL</name>
<feature type="domain" description="Glycosyl hydrolase family 32 N-terminal" evidence="5">
    <location>
        <begin position="18"/>
        <end position="335"/>
    </location>
</feature>
<organism evidence="7 8">
    <name type="scientific">Paenibacillus konkukensis</name>
    <dbReference type="NCBI Taxonomy" id="2020716"/>
    <lineage>
        <taxon>Bacteria</taxon>
        <taxon>Bacillati</taxon>
        <taxon>Bacillota</taxon>
        <taxon>Bacilli</taxon>
        <taxon>Bacillales</taxon>
        <taxon>Paenibacillaceae</taxon>
        <taxon>Paenibacillus</taxon>
    </lineage>
</organism>
<evidence type="ECO:0000313" key="8">
    <source>
        <dbReference type="Proteomes" id="UP001057134"/>
    </source>
</evidence>
<dbReference type="SUPFAM" id="SSF75005">
    <property type="entry name" value="Arabinanase/levansucrase/invertase"/>
    <property type="match status" value="1"/>
</dbReference>
<dbReference type="EC" id="3.2.1.80" evidence="7"/>
<sequence>MKRELETSLHDPYRPQYHFTPQRQWMNDPNGMVYFEGEYHLFYQYHPYGTTWGPMHWGHAVSPDMVHWEHLPVALEPDEHGAIFSGSAVVDWRDTTGFFGGKPGLVAIFTHHDTVPGSDRPRERQSLAYSTDRGRTWHKYAGNPVLADEKHHDYRDPKVFWHEASGRWVMVLATGQTVSFYTSPDLKAWSLSGTFGEKEGSHDGVWECPDLFELPIEGSGGRETRWVLFVSIGNNPAFPEGSRTQYFTGTFDGRQFVNDNPPETVLWLDCGRDNYAGVSWSDIPQEDGRRIYIGWMSNWQYAQVTPTKEWRSAMTLPRALSLRSVDGRLQMIQRPVEELRRLRGAASVWRDIALGDDAQPWIGQEAACCELIAEFELQDAREAGLRLRTSASDAQEQEVVVGYDAASQQLFVDRTRAGEASFHPLFAGRHAAPLRQDAHHRVTMHIWLDRSSVEVFAGDGSAAITDLIYPADSDALRIGLYAAGGQAKLISLAVYPLAPGL</sequence>
<dbReference type="Pfam" id="PF08244">
    <property type="entry name" value="Glyco_hydro_32C"/>
    <property type="match status" value="1"/>
</dbReference>
<dbReference type="Gene3D" id="2.60.120.560">
    <property type="entry name" value="Exo-inulinase, domain 1"/>
    <property type="match status" value="1"/>
</dbReference>
<accession>A0ABY4RNN9</accession>
<dbReference type="EMBL" id="CP027059">
    <property type="protein sequence ID" value="UQZ83805.1"/>
    <property type="molecule type" value="Genomic_DNA"/>
</dbReference>
<reference evidence="7" key="1">
    <citation type="submission" date="2018-02" db="EMBL/GenBank/DDBJ databases">
        <authorList>
            <person name="Kim S.-K."/>
            <person name="Jung H.-I."/>
            <person name="Lee S.-W."/>
        </authorList>
    </citation>
    <scope>NUCLEOTIDE SEQUENCE</scope>
    <source>
        <strain evidence="7">SK3146</strain>
    </source>
</reference>
<evidence type="ECO:0000256" key="2">
    <source>
        <dbReference type="ARBA" id="ARBA00022801"/>
    </source>
</evidence>
<evidence type="ECO:0000313" key="7">
    <source>
        <dbReference type="EMBL" id="UQZ83805.1"/>
    </source>
</evidence>
<dbReference type="PANTHER" id="PTHR42800">
    <property type="entry name" value="EXOINULINASE INUD (AFU_ORTHOLOGUE AFUA_5G00480)"/>
    <property type="match status" value="1"/>
</dbReference>
<dbReference type="PANTHER" id="PTHR42800:SF1">
    <property type="entry name" value="EXOINULINASE INUD (AFU_ORTHOLOGUE AFUA_5G00480)"/>
    <property type="match status" value="1"/>
</dbReference>
<dbReference type="RefSeq" id="WP_249865788.1">
    <property type="nucleotide sequence ID" value="NZ_CP027059.1"/>
</dbReference>
<dbReference type="Pfam" id="PF00251">
    <property type="entry name" value="Glyco_hydro_32N"/>
    <property type="match status" value="1"/>
</dbReference>
<keyword evidence="8" id="KW-1185">Reference proteome</keyword>
<dbReference type="InterPro" id="IPR001362">
    <property type="entry name" value="Glyco_hydro_32"/>
</dbReference>
<dbReference type="SUPFAM" id="SSF49899">
    <property type="entry name" value="Concanavalin A-like lectins/glucanases"/>
    <property type="match status" value="1"/>
</dbReference>
<evidence type="ECO:0000259" key="5">
    <source>
        <dbReference type="Pfam" id="PF00251"/>
    </source>
</evidence>
<gene>
    <name evidence="7" type="primary">sacC</name>
    <name evidence="7" type="ORF">SK3146_03012</name>
</gene>
<dbReference type="PROSITE" id="PS00609">
    <property type="entry name" value="GLYCOSYL_HYDROL_F32"/>
    <property type="match status" value="1"/>
</dbReference>
<dbReference type="InterPro" id="IPR013320">
    <property type="entry name" value="ConA-like_dom_sf"/>
</dbReference>
<proteinExistence type="inferred from homology"/>
<evidence type="ECO:0000256" key="1">
    <source>
        <dbReference type="ARBA" id="ARBA00009902"/>
    </source>
</evidence>
<keyword evidence="2 4" id="KW-0378">Hydrolase</keyword>
<dbReference type="InterPro" id="IPR013189">
    <property type="entry name" value="Glyco_hydro_32_C"/>
</dbReference>
<dbReference type="InterPro" id="IPR013148">
    <property type="entry name" value="Glyco_hydro_32_N"/>
</dbReference>